<dbReference type="AlphaFoldDB" id="A0A087DF43"/>
<name>A0A087DF43_9BIFI</name>
<dbReference type="RefSeq" id="WP_033889669.1">
    <property type="nucleotide sequence ID" value="NZ_JDUT01000002.1"/>
</dbReference>
<dbReference type="Gene3D" id="3.90.1150.10">
    <property type="entry name" value="Aspartate Aminotransferase, domain 1"/>
    <property type="match status" value="1"/>
</dbReference>
<reference evidence="1 2" key="1">
    <citation type="submission" date="2014-03" db="EMBL/GenBank/DDBJ databases">
        <title>Genomics of Bifidobacteria.</title>
        <authorList>
            <person name="Ventura M."/>
            <person name="Milani C."/>
            <person name="Lugli G.A."/>
        </authorList>
    </citation>
    <scope>NUCLEOTIDE SEQUENCE [LARGE SCALE GENOMIC DNA]</scope>
    <source>
        <strain evidence="1 2">DSM 23967</strain>
    </source>
</reference>
<evidence type="ECO:0000313" key="2">
    <source>
        <dbReference type="Proteomes" id="UP000029066"/>
    </source>
</evidence>
<protein>
    <submittedName>
        <fullName evidence="1">Uncharacterized protein</fullName>
    </submittedName>
</protein>
<proteinExistence type="predicted"/>
<dbReference type="InterPro" id="IPR015422">
    <property type="entry name" value="PyrdxlP-dep_Trfase_small"/>
</dbReference>
<dbReference type="STRING" id="1437607.BISA_0181"/>
<gene>
    <name evidence="1" type="ORF">BISA_0181</name>
</gene>
<evidence type="ECO:0000313" key="1">
    <source>
        <dbReference type="EMBL" id="KFI94143.1"/>
    </source>
</evidence>
<comment type="caution">
    <text evidence="1">The sequence shown here is derived from an EMBL/GenBank/DDBJ whole genome shotgun (WGS) entry which is preliminary data.</text>
</comment>
<dbReference type="Proteomes" id="UP000029066">
    <property type="component" value="Unassembled WGS sequence"/>
</dbReference>
<dbReference type="EMBL" id="JGZN01000003">
    <property type="protein sequence ID" value="KFI94143.1"/>
    <property type="molecule type" value="Genomic_DNA"/>
</dbReference>
<organism evidence="1 2">
    <name type="scientific">Bifidobacterium saguini DSM 23967</name>
    <dbReference type="NCBI Taxonomy" id="1437607"/>
    <lineage>
        <taxon>Bacteria</taxon>
        <taxon>Bacillati</taxon>
        <taxon>Actinomycetota</taxon>
        <taxon>Actinomycetes</taxon>
        <taxon>Bifidobacteriales</taxon>
        <taxon>Bifidobacteriaceae</taxon>
        <taxon>Bifidobacterium</taxon>
    </lineage>
</organism>
<sequence>MTDMNMDDEAPAYDFDTLIDRRHTHSLKWEDDETGTVTDELPMWVGIRRLIDGLTVAASLSQS</sequence>
<accession>A0A087DF43</accession>
<dbReference type="OrthoDB" id="3224382at2"/>